<reference evidence="2" key="1">
    <citation type="submission" date="2017-05" db="UniProtKB">
        <authorList>
            <consortium name="EnsemblMetazoa"/>
        </authorList>
    </citation>
    <scope>IDENTIFICATION</scope>
</reference>
<organism evidence="2">
    <name type="scientific">Amphimedon queenslandica</name>
    <name type="common">Sponge</name>
    <dbReference type="NCBI Taxonomy" id="400682"/>
    <lineage>
        <taxon>Eukaryota</taxon>
        <taxon>Metazoa</taxon>
        <taxon>Porifera</taxon>
        <taxon>Demospongiae</taxon>
        <taxon>Heteroscleromorpha</taxon>
        <taxon>Haplosclerida</taxon>
        <taxon>Niphatidae</taxon>
        <taxon>Amphimedon</taxon>
    </lineage>
</organism>
<accession>A0A1X7TXY9</accession>
<dbReference type="EnsemblMetazoa" id="Aqu2.1.20254_001">
    <property type="protein sequence ID" value="Aqu2.1.20254_001"/>
    <property type="gene ID" value="Aqu2.1.20254"/>
</dbReference>
<dbReference type="AlphaFoldDB" id="A0A1X7TXY9"/>
<proteinExistence type="predicted"/>
<feature type="region of interest" description="Disordered" evidence="1">
    <location>
        <begin position="1"/>
        <end position="26"/>
    </location>
</feature>
<sequence length="152" mass="17406">MKRSVSSTIDIKENDESSRSSTSSSKRWGGAAIYKTKFQDSWKKKWPFIQPVKTNIHQFYCTTCSKNVSCHQGEADIIRHSSSEQHSLSAKALRANTVSLLEQSRITNIYTMFVNPPTDTIYTKWIRNMKWIVHDIRLVMSQAVSLCSFPLA</sequence>
<dbReference type="InParanoid" id="A0A1X7TXY9"/>
<evidence type="ECO:0000313" key="2">
    <source>
        <dbReference type="EnsemblMetazoa" id="Aqu2.1.20254_001"/>
    </source>
</evidence>
<evidence type="ECO:0000256" key="1">
    <source>
        <dbReference type="SAM" id="MobiDB-lite"/>
    </source>
</evidence>
<name>A0A1X7TXY9_AMPQE</name>
<protein>
    <submittedName>
        <fullName evidence="2">Uncharacterized protein</fullName>
    </submittedName>
</protein>
<dbReference type="OrthoDB" id="6782434at2759"/>